<feature type="transmembrane region" description="Helical" evidence="2">
    <location>
        <begin position="12"/>
        <end position="33"/>
    </location>
</feature>
<dbReference type="RefSeq" id="WP_346044192.1">
    <property type="nucleotide sequence ID" value="NZ_BAAACP010000007.1"/>
</dbReference>
<evidence type="ECO:0000256" key="1">
    <source>
        <dbReference type="SAM" id="Coils"/>
    </source>
</evidence>
<accession>A0ABN1M3B1</accession>
<name>A0ABN1M3B1_9FIRM</name>
<organism evidence="3 4">
    <name type="scientific">Paraclostridium tenue</name>
    <dbReference type="NCBI Taxonomy" id="1737"/>
    <lineage>
        <taxon>Bacteria</taxon>
        <taxon>Bacillati</taxon>
        <taxon>Bacillota</taxon>
        <taxon>Clostridia</taxon>
        <taxon>Peptostreptococcales</taxon>
        <taxon>Peptostreptococcaceae</taxon>
        <taxon>Paraclostridium</taxon>
    </lineage>
</organism>
<gene>
    <name evidence="3" type="ORF">GCM10008917_13550</name>
</gene>
<reference evidence="3 4" key="1">
    <citation type="journal article" date="2019" name="Int. J. Syst. Evol. Microbiol.">
        <title>The Global Catalogue of Microorganisms (GCM) 10K type strain sequencing project: providing services to taxonomists for standard genome sequencing and annotation.</title>
        <authorList>
            <consortium name="The Broad Institute Genomics Platform"/>
            <consortium name="The Broad Institute Genome Sequencing Center for Infectious Disease"/>
            <person name="Wu L."/>
            <person name="Ma J."/>
        </authorList>
    </citation>
    <scope>NUCLEOTIDE SEQUENCE [LARGE SCALE GENOMIC DNA]</scope>
    <source>
        <strain evidence="3 4">JCM 6486</strain>
    </source>
</reference>
<evidence type="ECO:0000256" key="2">
    <source>
        <dbReference type="SAM" id="Phobius"/>
    </source>
</evidence>
<feature type="coiled-coil region" evidence="1">
    <location>
        <begin position="77"/>
        <end position="120"/>
    </location>
</feature>
<sequence>MKKLFNKKNLKLIIKHGGGFILGSVLSLVIMAIGTCEISNQNEEYKQKISSMEVASEMKSNEIDKLTAKLDQAKPWFDMNKEEQKKLEKEADEAETARLKNEAAEEKEKLEEKATTLSNGNYVSGKDFKEGIYNIVAINGNGNVSSSNLYDGGINAVMGTSGGMYQSEYKNIELPSGTKLSIDSVQIKLIPSN</sequence>
<dbReference type="EMBL" id="BAAACP010000007">
    <property type="protein sequence ID" value="GAA0863567.1"/>
    <property type="molecule type" value="Genomic_DNA"/>
</dbReference>
<keyword evidence="4" id="KW-1185">Reference proteome</keyword>
<comment type="caution">
    <text evidence="3">The sequence shown here is derived from an EMBL/GenBank/DDBJ whole genome shotgun (WGS) entry which is preliminary data.</text>
</comment>
<dbReference type="Proteomes" id="UP001400965">
    <property type="component" value="Unassembled WGS sequence"/>
</dbReference>
<evidence type="ECO:0000313" key="3">
    <source>
        <dbReference type="EMBL" id="GAA0863567.1"/>
    </source>
</evidence>
<keyword evidence="2" id="KW-0472">Membrane</keyword>
<keyword evidence="2" id="KW-0812">Transmembrane</keyword>
<keyword evidence="1" id="KW-0175">Coiled coil</keyword>
<proteinExistence type="predicted"/>
<evidence type="ECO:0000313" key="4">
    <source>
        <dbReference type="Proteomes" id="UP001400965"/>
    </source>
</evidence>
<protein>
    <submittedName>
        <fullName evidence="3">Uncharacterized protein</fullName>
    </submittedName>
</protein>
<keyword evidence="2" id="KW-1133">Transmembrane helix</keyword>